<name>A0A0H3U8C5_9BACT</name>
<protein>
    <recommendedName>
        <fullName evidence="2">DNA alkylation repair protein</fullName>
    </recommendedName>
</protein>
<evidence type="ECO:0000313" key="1">
    <source>
        <dbReference type="EMBL" id="AIF26766.1"/>
    </source>
</evidence>
<evidence type="ECO:0008006" key="2">
    <source>
        <dbReference type="Google" id="ProtNLM"/>
    </source>
</evidence>
<dbReference type="InterPro" id="IPR016024">
    <property type="entry name" value="ARM-type_fold"/>
</dbReference>
<dbReference type="PANTHER" id="PTHR34070:SF1">
    <property type="entry name" value="DNA ALKYLATION REPAIR PROTEIN"/>
    <property type="match status" value="1"/>
</dbReference>
<dbReference type="PANTHER" id="PTHR34070">
    <property type="entry name" value="ARMADILLO-TYPE FOLD"/>
    <property type="match status" value="1"/>
</dbReference>
<accession>A0A0H3U8C5</accession>
<organism evidence="1">
    <name type="scientific">uncultured bacterium fosmid pJB89E1</name>
    <dbReference type="NCBI Taxonomy" id="1478073"/>
    <lineage>
        <taxon>Bacteria</taxon>
        <taxon>environmental samples</taxon>
    </lineage>
</organism>
<dbReference type="Gene3D" id="1.25.10.90">
    <property type="match status" value="1"/>
</dbReference>
<reference evidence="1" key="1">
    <citation type="submission" date="2013-08" db="EMBL/GenBank/DDBJ databases">
        <title>Comparison of modified E. coli strains.</title>
        <authorList>
            <person name="Juergensen J."/>
            <person name="Bonge A."/>
            <person name="Streit W.R."/>
        </authorList>
    </citation>
    <scope>NUCLEOTIDE SEQUENCE</scope>
</reference>
<proteinExistence type="predicted"/>
<dbReference type="AlphaFoldDB" id="A0A0H3U8C5"/>
<dbReference type="EMBL" id="KF540245">
    <property type="protein sequence ID" value="AIF26766.1"/>
    <property type="molecule type" value="Genomic_DNA"/>
</dbReference>
<sequence>MNALYESIVSHRDPSQVAGLSRFFKTGKGQYGEGDLFLGIKVPVIRAVVKEEWAGASFDDLEECVSSEYHELRMAGLLALVQVFKHSKKDKAKQKQCIDFYLTHTRFINNWDFVDLSCYELLGSWFMDKDRTLLYDLARDGKTIWEQRIGMVSTMQFIRNGQLDDTYAIAEIFLAKPAPLHDLLQKAVGWLLREAGKRDAERLRAYLAPRAAAMPRTMLRYAIEKFSPEERAEFMKK</sequence>
<dbReference type="CDD" id="cd06561">
    <property type="entry name" value="AlkD_like"/>
    <property type="match status" value="1"/>
</dbReference>
<dbReference type="SUPFAM" id="SSF48371">
    <property type="entry name" value="ARM repeat"/>
    <property type="match status" value="1"/>
</dbReference>
<dbReference type="InterPro" id="IPR014825">
    <property type="entry name" value="DNA_alkylation"/>
</dbReference>
<dbReference type="Pfam" id="PF08713">
    <property type="entry name" value="DNA_alkylation"/>
    <property type="match status" value="1"/>
</dbReference>